<reference evidence="1 2" key="1">
    <citation type="journal article" date="2017" name="Int. J. Syst. Evol. Microbiol.">
        <title>Ramlibacter alkalitolerans sp. nov., alkali-tolerant bacterium isolated from soil of ginseng.</title>
        <authorList>
            <person name="Lee D.H."/>
            <person name="Cha C.J."/>
        </authorList>
    </citation>
    <scope>NUCLEOTIDE SEQUENCE [LARGE SCALE GENOMIC DNA]</scope>
    <source>
        <strain evidence="1 2">KACC 19305</strain>
    </source>
</reference>
<evidence type="ECO:0000313" key="2">
    <source>
        <dbReference type="Proteomes" id="UP000622707"/>
    </source>
</evidence>
<dbReference type="Proteomes" id="UP000622707">
    <property type="component" value="Unassembled WGS sequence"/>
</dbReference>
<sequence>MVTANTKHKALRSSLDTIIDESLLALHAEAARVSQPISLIEWKQDHSELDDLSDSGWLMIASQSLRAAGLKLVYLAEDEGSEPFPINDVFYDIEAGGT</sequence>
<proteinExistence type="predicted"/>
<organism evidence="1 2">
    <name type="scientific">Ramlibacter alkalitolerans</name>
    <dbReference type="NCBI Taxonomy" id="2039631"/>
    <lineage>
        <taxon>Bacteria</taxon>
        <taxon>Pseudomonadati</taxon>
        <taxon>Pseudomonadota</taxon>
        <taxon>Betaproteobacteria</taxon>
        <taxon>Burkholderiales</taxon>
        <taxon>Comamonadaceae</taxon>
        <taxon>Ramlibacter</taxon>
    </lineage>
</organism>
<comment type="caution">
    <text evidence="1">The sequence shown here is derived from an EMBL/GenBank/DDBJ whole genome shotgun (WGS) entry which is preliminary data.</text>
</comment>
<keyword evidence="2" id="KW-1185">Reference proteome</keyword>
<dbReference type="EMBL" id="JAEQND010000005">
    <property type="protein sequence ID" value="MBL0425403.1"/>
    <property type="molecule type" value="Genomic_DNA"/>
</dbReference>
<dbReference type="RefSeq" id="WP_201688978.1">
    <property type="nucleotide sequence ID" value="NZ_JAEQND010000005.1"/>
</dbReference>
<protein>
    <submittedName>
        <fullName evidence="1">Uncharacterized protein</fullName>
    </submittedName>
</protein>
<gene>
    <name evidence="1" type="ORF">JI746_09795</name>
</gene>
<accession>A0ABS1JMH7</accession>
<evidence type="ECO:0000313" key="1">
    <source>
        <dbReference type="EMBL" id="MBL0425403.1"/>
    </source>
</evidence>
<name>A0ABS1JMH7_9BURK</name>